<evidence type="ECO:0000256" key="1">
    <source>
        <dbReference type="SAM" id="MobiDB-lite"/>
    </source>
</evidence>
<accession>A0ABS4USM6</accession>
<dbReference type="RefSeq" id="WP_209697400.1">
    <property type="nucleotide sequence ID" value="NZ_BAAAVU010000031.1"/>
</dbReference>
<feature type="region of interest" description="Disordered" evidence="1">
    <location>
        <begin position="1"/>
        <end position="234"/>
    </location>
</feature>
<evidence type="ECO:0000313" key="3">
    <source>
        <dbReference type="Proteomes" id="UP000755585"/>
    </source>
</evidence>
<name>A0ABS4USM6_9ACTN</name>
<dbReference type="EMBL" id="JAGINT010000002">
    <property type="protein sequence ID" value="MBP2354616.1"/>
    <property type="molecule type" value="Genomic_DNA"/>
</dbReference>
<reference evidence="2 3" key="1">
    <citation type="submission" date="2021-03" db="EMBL/GenBank/DDBJ databases">
        <title>Sequencing the genomes of 1000 actinobacteria strains.</title>
        <authorList>
            <person name="Klenk H.-P."/>
        </authorList>
    </citation>
    <scope>NUCLEOTIDE SEQUENCE [LARGE SCALE GENOMIC DNA]</scope>
    <source>
        <strain evidence="2 3">DSM 18824</strain>
    </source>
</reference>
<keyword evidence="3" id="KW-1185">Reference proteome</keyword>
<sequence>MSELRGRRGDDPGEGSEPGECAGRPDDVRDADDRLPTSADRPANRVDGQQPVDGHDADRETRRPLTAREKLEQRLDEMYWPGYSSWSSVHRDETTDRRPRAEPSSTDADRSADARLEDEDPFASYTPELQAHIRHDDTLARLQYLSPRQDEADAESPASVESRDVDDPSSRHGLHDEPANGISPTDNSRPATSQPAGESDESLALGQPEPDDPAARVGKVEPAKEERVTDEGLAVVSPLPRREDVAAGIDSAVEHGVGTDELAEAGHEFVEDATPEEMDQYRRIRETDDLDALAENSELPRDVINEAKQHLFQREHDVAVGPGDIRHGYFTPNAVYGDLWEQVASGVGVTDENRVQFWSLLAHEYVESKLMEAGLPYVSSESGAWSEDGRPEVLAAYPSAHNVAPLSTQSQVKDLLRHWAKLDLPRDDLQVAPDLSNLDNVVRVARERLGL</sequence>
<organism evidence="2 3">
    <name type="scientific">Kribbella aluminosa</name>
    <dbReference type="NCBI Taxonomy" id="416017"/>
    <lineage>
        <taxon>Bacteria</taxon>
        <taxon>Bacillati</taxon>
        <taxon>Actinomycetota</taxon>
        <taxon>Actinomycetes</taxon>
        <taxon>Propionibacteriales</taxon>
        <taxon>Kribbellaceae</taxon>
        <taxon>Kribbella</taxon>
    </lineage>
</organism>
<comment type="caution">
    <text evidence="2">The sequence shown here is derived from an EMBL/GenBank/DDBJ whole genome shotgun (WGS) entry which is preliminary data.</text>
</comment>
<feature type="compositionally biased region" description="Basic and acidic residues" evidence="1">
    <location>
        <begin position="53"/>
        <end position="77"/>
    </location>
</feature>
<gene>
    <name evidence="2" type="ORF">JOF29_005726</name>
</gene>
<feature type="compositionally biased region" description="Basic and acidic residues" evidence="1">
    <location>
        <begin position="23"/>
        <end position="35"/>
    </location>
</feature>
<feature type="compositionally biased region" description="Basic and acidic residues" evidence="1">
    <location>
        <begin position="218"/>
        <end position="230"/>
    </location>
</feature>
<protein>
    <submittedName>
        <fullName evidence="2">Uncharacterized protein</fullName>
    </submittedName>
</protein>
<feature type="compositionally biased region" description="Basic and acidic residues" evidence="1">
    <location>
        <begin position="161"/>
        <end position="178"/>
    </location>
</feature>
<feature type="compositionally biased region" description="Basic and acidic residues" evidence="1">
    <location>
        <begin position="89"/>
        <end position="115"/>
    </location>
</feature>
<feature type="compositionally biased region" description="Polar residues" evidence="1">
    <location>
        <begin position="182"/>
        <end position="196"/>
    </location>
</feature>
<proteinExistence type="predicted"/>
<dbReference type="Proteomes" id="UP000755585">
    <property type="component" value="Unassembled WGS sequence"/>
</dbReference>
<feature type="compositionally biased region" description="Basic and acidic residues" evidence="1">
    <location>
        <begin position="1"/>
        <end position="11"/>
    </location>
</feature>
<evidence type="ECO:0000313" key="2">
    <source>
        <dbReference type="EMBL" id="MBP2354616.1"/>
    </source>
</evidence>